<dbReference type="AlphaFoldDB" id="A0AAV9P1V5"/>
<evidence type="ECO:0000313" key="7">
    <source>
        <dbReference type="Proteomes" id="UP001337655"/>
    </source>
</evidence>
<dbReference type="GO" id="GO:0016020">
    <property type="term" value="C:membrane"/>
    <property type="evidence" value="ECO:0007669"/>
    <property type="project" value="UniProtKB-SubCell"/>
</dbReference>
<evidence type="ECO:0000256" key="4">
    <source>
        <dbReference type="ARBA" id="ARBA00023136"/>
    </source>
</evidence>
<keyword evidence="4 5" id="KW-0472">Membrane</keyword>
<gene>
    <name evidence="6" type="ORF">LTR77_008115</name>
</gene>
<evidence type="ECO:0008006" key="8">
    <source>
        <dbReference type="Google" id="ProtNLM"/>
    </source>
</evidence>
<feature type="transmembrane region" description="Helical" evidence="5">
    <location>
        <begin position="79"/>
        <end position="99"/>
    </location>
</feature>
<dbReference type="SUPFAM" id="SSF103473">
    <property type="entry name" value="MFS general substrate transporter"/>
    <property type="match status" value="1"/>
</dbReference>
<comment type="caution">
    <text evidence="6">The sequence shown here is derived from an EMBL/GenBank/DDBJ whole genome shotgun (WGS) entry which is preliminary data.</text>
</comment>
<dbReference type="EMBL" id="JAVRRT010000013">
    <property type="protein sequence ID" value="KAK5166572.1"/>
    <property type="molecule type" value="Genomic_DNA"/>
</dbReference>
<keyword evidence="3 5" id="KW-1133">Transmembrane helix</keyword>
<evidence type="ECO:0000256" key="1">
    <source>
        <dbReference type="ARBA" id="ARBA00004141"/>
    </source>
</evidence>
<dbReference type="Proteomes" id="UP001337655">
    <property type="component" value="Unassembled WGS sequence"/>
</dbReference>
<feature type="transmembrane region" description="Helical" evidence="5">
    <location>
        <begin position="12"/>
        <end position="37"/>
    </location>
</feature>
<accession>A0AAV9P1V5</accession>
<keyword evidence="2 5" id="KW-0812">Transmembrane</keyword>
<comment type="subcellular location">
    <subcellularLocation>
        <location evidence="1">Membrane</location>
        <topology evidence="1">Multi-pass membrane protein</topology>
    </subcellularLocation>
</comment>
<sequence>MNGVQDKTSATQWTAVAFVIIFVFIFGFGWIAIPWLYGPEIAPLKYRHLGGAFGSQGEWSMTFITVFAGGIAIQRTNWAIWFWQLGSCIIAILFVYFCCPETGGKTLEEVDVVFMDKDDAADNHLHQAAVRDAEAASEKHSSISEQREKT</sequence>
<dbReference type="InterPro" id="IPR005828">
    <property type="entry name" value="MFS_sugar_transport-like"/>
</dbReference>
<dbReference type="Pfam" id="PF00083">
    <property type="entry name" value="Sugar_tr"/>
    <property type="match status" value="1"/>
</dbReference>
<evidence type="ECO:0000256" key="5">
    <source>
        <dbReference type="SAM" id="Phobius"/>
    </source>
</evidence>
<dbReference type="RefSeq" id="XP_064656454.1">
    <property type="nucleotide sequence ID" value="XM_064805349.1"/>
</dbReference>
<keyword evidence="7" id="KW-1185">Reference proteome</keyword>
<evidence type="ECO:0000256" key="3">
    <source>
        <dbReference type="ARBA" id="ARBA00022989"/>
    </source>
</evidence>
<dbReference type="GeneID" id="89929449"/>
<dbReference type="GO" id="GO:0005351">
    <property type="term" value="F:carbohydrate:proton symporter activity"/>
    <property type="evidence" value="ECO:0007669"/>
    <property type="project" value="TreeGrafter"/>
</dbReference>
<dbReference type="Gene3D" id="1.20.1250.20">
    <property type="entry name" value="MFS general substrate transporter like domains"/>
    <property type="match status" value="1"/>
</dbReference>
<reference evidence="6 7" key="1">
    <citation type="submission" date="2023-08" db="EMBL/GenBank/DDBJ databases">
        <title>Black Yeasts Isolated from many extreme environments.</title>
        <authorList>
            <person name="Coleine C."/>
            <person name="Stajich J.E."/>
            <person name="Selbmann L."/>
        </authorList>
    </citation>
    <scope>NUCLEOTIDE SEQUENCE [LARGE SCALE GENOMIC DNA]</scope>
    <source>
        <strain evidence="6 7">CCFEE 5935</strain>
    </source>
</reference>
<organism evidence="6 7">
    <name type="scientific">Saxophila tyrrhenica</name>
    <dbReference type="NCBI Taxonomy" id="1690608"/>
    <lineage>
        <taxon>Eukaryota</taxon>
        <taxon>Fungi</taxon>
        <taxon>Dikarya</taxon>
        <taxon>Ascomycota</taxon>
        <taxon>Pezizomycotina</taxon>
        <taxon>Dothideomycetes</taxon>
        <taxon>Dothideomycetidae</taxon>
        <taxon>Mycosphaerellales</taxon>
        <taxon>Extremaceae</taxon>
        <taxon>Saxophila</taxon>
    </lineage>
</organism>
<evidence type="ECO:0000256" key="2">
    <source>
        <dbReference type="ARBA" id="ARBA00022692"/>
    </source>
</evidence>
<proteinExistence type="predicted"/>
<dbReference type="PANTHER" id="PTHR48022:SF2">
    <property type="entry name" value="PLASTIDIC GLUCOSE TRANSPORTER 4"/>
    <property type="match status" value="1"/>
</dbReference>
<dbReference type="InterPro" id="IPR036259">
    <property type="entry name" value="MFS_trans_sf"/>
</dbReference>
<protein>
    <recommendedName>
        <fullName evidence="8">Major facilitator superfamily (MFS) profile domain-containing protein</fullName>
    </recommendedName>
</protein>
<evidence type="ECO:0000313" key="6">
    <source>
        <dbReference type="EMBL" id="KAK5166572.1"/>
    </source>
</evidence>
<feature type="transmembrane region" description="Helical" evidence="5">
    <location>
        <begin position="49"/>
        <end position="73"/>
    </location>
</feature>
<name>A0AAV9P1V5_9PEZI</name>
<dbReference type="PANTHER" id="PTHR48022">
    <property type="entry name" value="PLASTIDIC GLUCOSE TRANSPORTER 4"/>
    <property type="match status" value="1"/>
</dbReference>
<dbReference type="InterPro" id="IPR050360">
    <property type="entry name" value="MFS_Sugar_Transporters"/>
</dbReference>